<evidence type="ECO:0000313" key="2">
    <source>
        <dbReference type="Proteomes" id="UP000593577"/>
    </source>
</evidence>
<reference evidence="1 2" key="1">
    <citation type="journal article" date="2019" name="Genome Biol. Evol.">
        <title>Insights into the evolution of the New World diploid cottons (Gossypium, subgenus Houzingenia) based on genome sequencing.</title>
        <authorList>
            <person name="Grover C.E."/>
            <person name="Arick M.A. 2nd"/>
            <person name="Thrash A."/>
            <person name="Conover J.L."/>
            <person name="Sanders W.S."/>
            <person name="Peterson D.G."/>
            <person name="Frelichowski J.E."/>
            <person name="Scheffler J.A."/>
            <person name="Scheffler B.E."/>
            <person name="Wendel J.F."/>
        </authorList>
    </citation>
    <scope>NUCLEOTIDE SEQUENCE [LARGE SCALE GENOMIC DNA]</scope>
    <source>
        <strain evidence="1">185</strain>
        <tissue evidence="1">Leaf</tissue>
    </source>
</reference>
<accession>A0A7J8Y660</accession>
<keyword evidence="2" id="KW-1185">Reference proteome</keyword>
<dbReference type="Proteomes" id="UP000593577">
    <property type="component" value="Unassembled WGS sequence"/>
</dbReference>
<evidence type="ECO:0000313" key="1">
    <source>
        <dbReference type="EMBL" id="MBA0694479.1"/>
    </source>
</evidence>
<organism evidence="1 2">
    <name type="scientific">Gossypium aridum</name>
    <name type="common">American cotton</name>
    <name type="synonym">Erioxylum aridum</name>
    <dbReference type="NCBI Taxonomy" id="34290"/>
    <lineage>
        <taxon>Eukaryota</taxon>
        <taxon>Viridiplantae</taxon>
        <taxon>Streptophyta</taxon>
        <taxon>Embryophyta</taxon>
        <taxon>Tracheophyta</taxon>
        <taxon>Spermatophyta</taxon>
        <taxon>Magnoliopsida</taxon>
        <taxon>eudicotyledons</taxon>
        <taxon>Gunneridae</taxon>
        <taxon>Pentapetalae</taxon>
        <taxon>rosids</taxon>
        <taxon>malvids</taxon>
        <taxon>Malvales</taxon>
        <taxon>Malvaceae</taxon>
        <taxon>Malvoideae</taxon>
        <taxon>Gossypium</taxon>
    </lineage>
</organism>
<comment type="caution">
    <text evidence="1">The sequence shown here is derived from an EMBL/GenBank/DDBJ whole genome shotgun (WGS) entry which is preliminary data.</text>
</comment>
<dbReference type="EMBL" id="JABFAA010000010">
    <property type="protein sequence ID" value="MBA0694479.1"/>
    <property type="molecule type" value="Genomic_DNA"/>
</dbReference>
<name>A0A7J8Y660_GOSAI</name>
<gene>
    <name evidence="1" type="ORF">Goari_004763</name>
</gene>
<proteinExistence type="predicted"/>
<sequence>MSNIVDNNLCKAFNSSIMESRFKSIIITMLKEIIVKMMTRIMDKGK</sequence>
<protein>
    <submittedName>
        <fullName evidence="1">Uncharacterized protein</fullName>
    </submittedName>
</protein>
<dbReference type="AlphaFoldDB" id="A0A7J8Y660"/>